<feature type="domain" description="SusD-like N-terminal" evidence="7">
    <location>
        <begin position="62"/>
        <end position="213"/>
    </location>
</feature>
<dbReference type="SUPFAM" id="SSF48452">
    <property type="entry name" value="TPR-like"/>
    <property type="match status" value="1"/>
</dbReference>
<evidence type="ECO:0000313" key="9">
    <source>
        <dbReference type="Proteomes" id="UP001302349"/>
    </source>
</evidence>
<dbReference type="Proteomes" id="UP001302349">
    <property type="component" value="Chromosome"/>
</dbReference>
<keyword evidence="3" id="KW-0732">Signal</keyword>
<accession>A0ABZ0IW84</accession>
<protein>
    <submittedName>
        <fullName evidence="8">RagB/SusD family nutrient uptake outer membrane protein</fullName>
    </submittedName>
</protein>
<name>A0ABZ0IW84_9BACT</name>
<dbReference type="InterPro" id="IPR012944">
    <property type="entry name" value="SusD_RagB_dom"/>
</dbReference>
<keyword evidence="9" id="KW-1185">Reference proteome</keyword>
<dbReference type="InterPro" id="IPR011990">
    <property type="entry name" value="TPR-like_helical_dom_sf"/>
</dbReference>
<evidence type="ECO:0000313" key="8">
    <source>
        <dbReference type="EMBL" id="WOK09313.1"/>
    </source>
</evidence>
<dbReference type="Gene3D" id="1.25.40.390">
    <property type="match status" value="1"/>
</dbReference>
<keyword evidence="4" id="KW-0472">Membrane</keyword>
<evidence type="ECO:0000256" key="4">
    <source>
        <dbReference type="ARBA" id="ARBA00023136"/>
    </source>
</evidence>
<evidence type="ECO:0000256" key="2">
    <source>
        <dbReference type="ARBA" id="ARBA00006275"/>
    </source>
</evidence>
<dbReference type="Pfam" id="PF07980">
    <property type="entry name" value="SusD_RagB"/>
    <property type="match status" value="1"/>
</dbReference>
<evidence type="ECO:0000256" key="1">
    <source>
        <dbReference type="ARBA" id="ARBA00004442"/>
    </source>
</evidence>
<sequence>MKKATLIILFLVTGFGCTNFLDPEPVALLIDDLALNEAKDVPSVEIGLYGAFRGIAAPKVIAGDMTADMLIHIGTFNQYREFSNKQITSTNASAAALWGSIYRTIYVANFILEKLPGVPGVTEAERNEVTATARFLRGYAYFVGVYTFGAMPITTTSDLESNRNVPRSSVEDLLAFIEADYAAASGDALPESPVNAGFVSQSAVVAARARLALYQQNWAEAEALTSQIIDSENYTLVDDYSDIVLSDFTDEAILEVGYTVNDDPGTDANYGLNDLFRGRREIIPSNQTVVALNNDEAGDRFSNISFDLSELGGVDNGWSVAKYGTADEDNNNIIIFRLGEMYLIRAEARAQQNKLFGSGSALEDVNVLRNRANGAPAVANSREQILQVIERERLYELAYEGHRWYDLVRTGRAKVVMTAFNTNWQDKFELWPIPLREIQYNPALQGAQNPGY</sequence>
<dbReference type="EMBL" id="CP136051">
    <property type="protein sequence ID" value="WOK09313.1"/>
    <property type="molecule type" value="Genomic_DNA"/>
</dbReference>
<dbReference type="PROSITE" id="PS51257">
    <property type="entry name" value="PROKAR_LIPOPROTEIN"/>
    <property type="match status" value="1"/>
</dbReference>
<proteinExistence type="inferred from homology"/>
<feature type="domain" description="RagB/SusD" evidence="6">
    <location>
        <begin position="321"/>
        <end position="452"/>
    </location>
</feature>
<organism evidence="8 9">
    <name type="scientific">Imperialibacter roseus</name>
    <dbReference type="NCBI Taxonomy" id="1324217"/>
    <lineage>
        <taxon>Bacteria</taxon>
        <taxon>Pseudomonadati</taxon>
        <taxon>Bacteroidota</taxon>
        <taxon>Cytophagia</taxon>
        <taxon>Cytophagales</taxon>
        <taxon>Flammeovirgaceae</taxon>
        <taxon>Imperialibacter</taxon>
    </lineage>
</organism>
<comment type="similarity">
    <text evidence="2">Belongs to the SusD family.</text>
</comment>
<dbReference type="RefSeq" id="WP_317491933.1">
    <property type="nucleotide sequence ID" value="NZ_CP136051.1"/>
</dbReference>
<reference evidence="8 9" key="1">
    <citation type="journal article" date="2023" name="Microbiol. Resour. Announc.">
        <title>Complete Genome Sequence of Imperialibacter roseus strain P4T.</title>
        <authorList>
            <person name="Tizabi D.R."/>
            <person name="Bachvaroff T."/>
            <person name="Hill R.T."/>
        </authorList>
    </citation>
    <scope>NUCLEOTIDE SEQUENCE [LARGE SCALE GENOMIC DNA]</scope>
    <source>
        <strain evidence="8 9">P4T</strain>
    </source>
</reference>
<evidence type="ECO:0000256" key="5">
    <source>
        <dbReference type="ARBA" id="ARBA00023237"/>
    </source>
</evidence>
<evidence type="ECO:0000256" key="3">
    <source>
        <dbReference type="ARBA" id="ARBA00022729"/>
    </source>
</evidence>
<gene>
    <name evidence="8" type="ORF">RT717_11755</name>
</gene>
<comment type="subcellular location">
    <subcellularLocation>
        <location evidence="1">Cell outer membrane</location>
    </subcellularLocation>
</comment>
<evidence type="ECO:0000259" key="7">
    <source>
        <dbReference type="Pfam" id="PF14322"/>
    </source>
</evidence>
<dbReference type="Pfam" id="PF14322">
    <property type="entry name" value="SusD-like_3"/>
    <property type="match status" value="1"/>
</dbReference>
<evidence type="ECO:0000259" key="6">
    <source>
        <dbReference type="Pfam" id="PF07980"/>
    </source>
</evidence>
<keyword evidence="5" id="KW-0998">Cell outer membrane</keyword>
<dbReference type="InterPro" id="IPR033985">
    <property type="entry name" value="SusD-like_N"/>
</dbReference>
<dbReference type="CDD" id="cd08977">
    <property type="entry name" value="SusD"/>
    <property type="match status" value="1"/>
</dbReference>